<gene>
    <name evidence="9" type="ORF">ATL39_1466</name>
</gene>
<sequence length="198" mass="22655">MADDKKHEDETREPDQLKDNESHPAENTERHNDTAGGEEEHSSKDRTSSNPAEGIKPLQRYAGFWMRFWAYSADLLIVFAVNGILLSPLAFFNAGSVSLLEFFTIQGLLSGLVMYLYFLIMTKITGQTLGKMIFGLKVVRKDMLPLRWSDLFFREVVGRLIHRLLVFTNVLYLVVAFTDEKQGIHDIFSDTRVIHAEK</sequence>
<keyword evidence="3 7" id="KW-0812">Transmembrane</keyword>
<dbReference type="PANTHER" id="PTHR36115">
    <property type="entry name" value="PROLINE-RICH ANTIGEN HOMOLOG-RELATED"/>
    <property type="match status" value="1"/>
</dbReference>
<feature type="domain" description="RDD" evidence="8">
    <location>
        <begin position="61"/>
        <end position="189"/>
    </location>
</feature>
<comment type="caution">
    <text evidence="9">The sequence shown here is derived from an EMBL/GenBank/DDBJ whole genome shotgun (WGS) entry which is preliminary data.</text>
</comment>
<feature type="region of interest" description="Disordered" evidence="6">
    <location>
        <begin position="1"/>
        <end position="52"/>
    </location>
</feature>
<evidence type="ECO:0000256" key="5">
    <source>
        <dbReference type="ARBA" id="ARBA00023136"/>
    </source>
</evidence>
<feature type="transmembrane region" description="Helical" evidence="7">
    <location>
        <begin position="68"/>
        <end position="91"/>
    </location>
</feature>
<reference evidence="9 10" key="1">
    <citation type="submission" date="2018-09" db="EMBL/GenBank/DDBJ databases">
        <title>Genomic Encyclopedia of Archaeal and Bacterial Type Strains, Phase II (KMG-II): from individual species to whole genera.</title>
        <authorList>
            <person name="Goeker M."/>
        </authorList>
    </citation>
    <scope>NUCLEOTIDE SEQUENCE [LARGE SCALE GENOMIC DNA]</scope>
    <source>
        <strain evidence="9 10">DSM 17008</strain>
    </source>
</reference>
<comment type="subcellular location">
    <subcellularLocation>
        <location evidence="1">Cell membrane</location>
        <topology evidence="1">Multi-pass membrane protein</topology>
    </subcellularLocation>
</comment>
<evidence type="ECO:0000259" key="8">
    <source>
        <dbReference type="Pfam" id="PF06271"/>
    </source>
</evidence>
<keyword evidence="4 7" id="KW-1133">Transmembrane helix</keyword>
<dbReference type="InterPro" id="IPR051791">
    <property type="entry name" value="Pra-immunoreactive"/>
</dbReference>
<dbReference type="PANTHER" id="PTHR36115:SF9">
    <property type="entry name" value="LMO1584 PROTEIN"/>
    <property type="match status" value="1"/>
</dbReference>
<dbReference type="AlphaFoldDB" id="A0A419V700"/>
<feature type="compositionally biased region" description="Basic and acidic residues" evidence="6">
    <location>
        <begin position="1"/>
        <end position="47"/>
    </location>
</feature>
<evidence type="ECO:0000313" key="9">
    <source>
        <dbReference type="EMBL" id="RKD75763.1"/>
    </source>
</evidence>
<proteinExistence type="predicted"/>
<dbReference type="Pfam" id="PF06271">
    <property type="entry name" value="RDD"/>
    <property type="match status" value="1"/>
</dbReference>
<evidence type="ECO:0000256" key="4">
    <source>
        <dbReference type="ARBA" id="ARBA00022989"/>
    </source>
</evidence>
<keyword evidence="10" id="KW-1185">Reference proteome</keyword>
<accession>A0A419V700</accession>
<dbReference type="InterPro" id="IPR010432">
    <property type="entry name" value="RDD"/>
</dbReference>
<dbReference type="RefSeq" id="WP_245960938.1">
    <property type="nucleotide sequence ID" value="NZ_RAPK01000007.1"/>
</dbReference>
<evidence type="ECO:0000256" key="2">
    <source>
        <dbReference type="ARBA" id="ARBA00022475"/>
    </source>
</evidence>
<name>A0A419V700_9BACL</name>
<feature type="transmembrane region" description="Helical" evidence="7">
    <location>
        <begin position="103"/>
        <end position="122"/>
    </location>
</feature>
<protein>
    <submittedName>
        <fullName evidence="9">Putative RDD family membrane protein YckC</fullName>
    </submittedName>
</protein>
<evidence type="ECO:0000256" key="1">
    <source>
        <dbReference type="ARBA" id="ARBA00004651"/>
    </source>
</evidence>
<evidence type="ECO:0000256" key="7">
    <source>
        <dbReference type="SAM" id="Phobius"/>
    </source>
</evidence>
<dbReference type="EMBL" id="RAPK01000007">
    <property type="protein sequence ID" value="RKD75763.1"/>
    <property type="molecule type" value="Genomic_DNA"/>
</dbReference>
<evidence type="ECO:0000313" key="10">
    <source>
        <dbReference type="Proteomes" id="UP000285120"/>
    </source>
</evidence>
<dbReference type="GO" id="GO:0005886">
    <property type="term" value="C:plasma membrane"/>
    <property type="evidence" value="ECO:0007669"/>
    <property type="project" value="UniProtKB-SubCell"/>
</dbReference>
<evidence type="ECO:0000256" key="3">
    <source>
        <dbReference type="ARBA" id="ARBA00022692"/>
    </source>
</evidence>
<keyword evidence="5 7" id="KW-0472">Membrane</keyword>
<organism evidence="9 10">
    <name type="scientific">Sinobaca qinghaiensis</name>
    <dbReference type="NCBI Taxonomy" id="342944"/>
    <lineage>
        <taxon>Bacteria</taxon>
        <taxon>Bacillati</taxon>
        <taxon>Bacillota</taxon>
        <taxon>Bacilli</taxon>
        <taxon>Bacillales</taxon>
        <taxon>Sporolactobacillaceae</taxon>
        <taxon>Sinobaca</taxon>
    </lineage>
</organism>
<evidence type="ECO:0000256" key="6">
    <source>
        <dbReference type="SAM" id="MobiDB-lite"/>
    </source>
</evidence>
<keyword evidence="2" id="KW-1003">Cell membrane</keyword>
<dbReference type="Proteomes" id="UP000285120">
    <property type="component" value="Unassembled WGS sequence"/>
</dbReference>